<organism evidence="9 10">
    <name type="scientific">Chryseosolibacter histidini</name>
    <dbReference type="NCBI Taxonomy" id="2782349"/>
    <lineage>
        <taxon>Bacteria</taxon>
        <taxon>Pseudomonadati</taxon>
        <taxon>Bacteroidota</taxon>
        <taxon>Cytophagia</taxon>
        <taxon>Cytophagales</taxon>
        <taxon>Chryseotaleaceae</taxon>
        <taxon>Chryseosolibacter</taxon>
    </lineage>
</organism>
<evidence type="ECO:0000256" key="5">
    <source>
        <dbReference type="RuleBase" id="RU000320"/>
    </source>
</evidence>
<feature type="transmembrane region" description="Helical" evidence="6">
    <location>
        <begin position="506"/>
        <end position="528"/>
    </location>
</feature>
<dbReference type="InterPro" id="IPR001516">
    <property type="entry name" value="Proton_antipo_N"/>
</dbReference>
<gene>
    <name evidence="9" type="ORF">KK083_05080</name>
</gene>
<dbReference type="PANTHER" id="PTHR42829">
    <property type="entry name" value="NADH-UBIQUINONE OXIDOREDUCTASE CHAIN 5"/>
    <property type="match status" value="1"/>
</dbReference>
<keyword evidence="3 6" id="KW-1133">Transmembrane helix</keyword>
<feature type="transmembrane region" description="Helical" evidence="6">
    <location>
        <begin position="308"/>
        <end position="334"/>
    </location>
</feature>
<keyword evidence="9" id="KW-0560">Oxidoreductase</keyword>
<dbReference type="GO" id="GO:0012505">
    <property type="term" value="C:endomembrane system"/>
    <property type="evidence" value="ECO:0007669"/>
    <property type="project" value="UniProtKB-SubCell"/>
</dbReference>
<dbReference type="InterPro" id="IPR001750">
    <property type="entry name" value="ND/Mrp_TM"/>
</dbReference>
<keyword evidence="4 6" id="KW-0472">Membrane</keyword>
<dbReference type="GO" id="GO:0003954">
    <property type="term" value="F:NADH dehydrogenase activity"/>
    <property type="evidence" value="ECO:0007669"/>
    <property type="project" value="TreeGrafter"/>
</dbReference>
<evidence type="ECO:0000256" key="6">
    <source>
        <dbReference type="SAM" id="Phobius"/>
    </source>
</evidence>
<dbReference type="AlphaFoldDB" id="A0AAP2DHA2"/>
<evidence type="ECO:0000313" key="10">
    <source>
        <dbReference type="Proteomes" id="UP001319200"/>
    </source>
</evidence>
<sequence length="644" mass="70407">MTALSFHTDPTLLLCIFAALLLPLLSFGASVLTPRQYSWLVSFNAPLLLLVSAICAAVALTSRWNDDPALFQITWFTVGDQPLSANILLTNTSLLMLVVVSVISFLVHLYSTGYMAGDNDLKKYFAMLGFFTFSMQGIVLADNLLILFVFWELVGFSSYMLIGHWTEKLAAGQASKKAFILNRIGDAGFLVGLMIVWANTGTLGITELLSSGSTYQWQTAASLCIFCGVIGKSAQFPLFSWLPDAMEGPTPVSALIHAATMVAAGVYLLVRIHPLFTPMALTVVAVTGMATAIIGSLAALFQYDIKRILAYSTMSQLGLMVMAIGIGIVNAALLHLFTHAFFKACLFLSAGSVIHALHRAQLRAHHHFDVQDIRNLGGLRQNLPVTFLTFLLGGASLAGIPFFSGFLSKEAILAAVWSTDSSVLSWSLLVAMVSVSFITVLYTFRMIWYIFMGEARKPLPVAPVEPPVIMRMPVVLLALCSLWLVVSWNPFDFIGWLLPEAYYTHVAWVTAFSVVWIAAALGVSYFVFRTARFDSNAILENAFYVDAAGSKVLGKIVQISATTASHIDRKWIDGLIHGSAYAHITIAHITGWVDRTLVDGFVNGVAYLSKGIGAFTRSFQAGKIQVYIFWAILAIIIFLIWTLK</sequence>
<evidence type="ECO:0000313" key="9">
    <source>
        <dbReference type="EMBL" id="MBT1696236.1"/>
    </source>
</evidence>
<feature type="transmembrane region" description="Helical" evidence="6">
    <location>
        <begin position="121"/>
        <end position="139"/>
    </location>
</feature>
<feature type="domain" description="NADH-Ubiquinone oxidoreductase (complex I) chain 5 N-terminal" evidence="8">
    <location>
        <begin position="75"/>
        <end position="125"/>
    </location>
</feature>
<proteinExistence type="predicted"/>
<evidence type="ECO:0000256" key="1">
    <source>
        <dbReference type="ARBA" id="ARBA00004127"/>
    </source>
</evidence>
<dbReference type="PRINTS" id="PR01434">
    <property type="entry name" value="NADHDHGNASE5"/>
</dbReference>
<dbReference type="GO" id="GO:0015990">
    <property type="term" value="P:electron transport coupled proton transport"/>
    <property type="evidence" value="ECO:0007669"/>
    <property type="project" value="TreeGrafter"/>
</dbReference>
<keyword evidence="10" id="KW-1185">Reference proteome</keyword>
<protein>
    <submittedName>
        <fullName evidence="9">NADH-quinone oxidoreductase subunit L</fullName>
        <ecNumber evidence="9">1.6.5.-</ecNumber>
    </submittedName>
</protein>
<feature type="transmembrane region" description="Helical" evidence="6">
    <location>
        <begin position="624"/>
        <end position="643"/>
    </location>
</feature>
<feature type="transmembrane region" description="Helical" evidence="6">
    <location>
        <begin position="39"/>
        <end position="60"/>
    </location>
</feature>
<feature type="transmembrane region" description="Helical" evidence="6">
    <location>
        <begin position="468"/>
        <end position="486"/>
    </location>
</feature>
<dbReference type="Gene3D" id="1.20.5.2700">
    <property type="match status" value="1"/>
</dbReference>
<accession>A0AAP2DHA2</accession>
<feature type="domain" description="NADH:quinone oxidoreductase/Mrp antiporter transmembrane" evidence="7">
    <location>
        <begin position="141"/>
        <end position="427"/>
    </location>
</feature>
<dbReference type="EC" id="1.6.5.-" evidence="9"/>
<dbReference type="EMBL" id="JAHESF010000004">
    <property type="protein sequence ID" value="MBT1696236.1"/>
    <property type="molecule type" value="Genomic_DNA"/>
</dbReference>
<dbReference type="Pfam" id="PF00361">
    <property type="entry name" value="Proton_antipo_M"/>
    <property type="match status" value="1"/>
</dbReference>
<name>A0AAP2DHA2_9BACT</name>
<comment type="subcellular location">
    <subcellularLocation>
        <location evidence="1">Endomembrane system</location>
        <topology evidence="1">Multi-pass membrane protein</topology>
    </subcellularLocation>
    <subcellularLocation>
        <location evidence="5">Membrane</location>
        <topology evidence="5">Multi-pass membrane protein</topology>
    </subcellularLocation>
</comment>
<dbReference type="InterPro" id="IPR018393">
    <property type="entry name" value="NADHpl_OxRdtase_5_subgr"/>
</dbReference>
<reference evidence="9 10" key="1">
    <citation type="submission" date="2021-05" db="EMBL/GenBank/DDBJ databases">
        <title>A Polyphasic approach of four new species of the genus Ohtaekwangia: Ohtaekwangia histidinii sp. nov., Ohtaekwangia cretensis sp. nov., Ohtaekwangia indiensis sp. nov., Ohtaekwangia reichenbachii sp. nov. from diverse environment.</title>
        <authorList>
            <person name="Octaviana S."/>
        </authorList>
    </citation>
    <scope>NUCLEOTIDE SEQUENCE [LARGE SCALE GENOMIC DNA]</scope>
    <source>
        <strain evidence="9 10">PWU4</strain>
    </source>
</reference>
<comment type="caution">
    <text evidence="9">The sequence shown here is derived from an EMBL/GenBank/DDBJ whole genome shotgun (WGS) entry which is preliminary data.</text>
</comment>
<feature type="transmembrane region" description="Helical" evidence="6">
    <location>
        <begin position="279"/>
        <end position="301"/>
    </location>
</feature>
<feature type="transmembrane region" description="Helical" evidence="6">
    <location>
        <begin position="423"/>
        <end position="448"/>
    </location>
</feature>
<dbReference type="InterPro" id="IPR003945">
    <property type="entry name" value="NU5C-like"/>
</dbReference>
<dbReference type="GO" id="GO:0008137">
    <property type="term" value="F:NADH dehydrogenase (ubiquinone) activity"/>
    <property type="evidence" value="ECO:0007669"/>
    <property type="project" value="InterPro"/>
</dbReference>
<evidence type="ECO:0000259" key="8">
    <source>
        <dbReference type="Pfam" id="PF00662"/>
    </source>
</evidence>
<dbReference type="Pfam" id="PF00662">
    <property type="entry name" value="Proton_antipo_N"/>
    <property type="match status" value="1"/>
</dbReference>
<dbReference type="GO" id="GO:0042773">
    <property type="term" value="P:ATP synthesis coupled electron transport"/>
    <property type="evidence" value="ECO:0007669"/>
    <property type="project" value="InterPro"/>
</dbReference>
<dbReference type="PANTHER" id="PTHR42829:SF2">
    <property type="entry name" value="NADH-UBIQUINONE OXIDOREDUCTASE CHAIN 5"/>
    <property type="match status" value="1"/>
</dbReference>
<evidence type="ECO:0000256" key="3">
    <source>
        <dbReference type="ARBA" id="ARBA00022989"/>
    </source>
</evidence>
<feature type="transmembrane region" description="Helical" evidence="6">
    <location>
        <begin position="178"/>
        <end position="200"/>
    </location>
</feature>
<evidence type="ECO:0000259" key="7">
    <source>
        <dbReference type="Pfam" id="PF00361"/>
    </source>
</evidence>
<keyword evidence="2 5" id="KW-0812">Transmembrane</keyword>
<dbReference type="RefSeq" id="WP_254161361.1">
    <property type="nucleotide sequence ID" value="NZ_JAHESF010000004.1"/>
</dbReference>
<evidence type="ECO:0000256" key="4">
    <source>
        <dbReference type="ARBA" id="ARBA00023136"/>
    </source>
</evidence>
<evidence type="ECO:0000256" key="2">
    <source>
        <dbReference type="ARBA" id="ARBA00022692"/>
    </source>
</evidence>
<feature type="transmembrane region" description="Helical" evidence="6">
    <location>
        <begin position="145"/>
        <end position="166"/>
    </location>
</feature>
<dbReference type="NCBIfam" id="TIGR01974">
    <property type="entry name" value="NDH_I_L"/>
    <property type="match status" value="1"/>
</dbReference>
<feature type="transmembrane region" description="Helical" evidence="6">
    <location>
        <begin position="12"/>
        <end position="32"/>
    </location>
</feature>
<feature type="transmembrane region" description="Helical" evidence="6">
    <location>
        <begin position="383"/>
        <end position="403"/>
    </location>
</feature>
<feature type="transmembrane region" description="Helical" evidence="6">
    <location>
        <begin position="340"/>
        <end position="357"/>
    </location>
</feature>
<dbReference type="GO" id="GO:0016020">
    <property type="term" value="C:membrane"/>
    <property type="evidence" value="ECO:0007669"/>
    <property type="project" value="UniProtKB-SubCell"/>
</dbReference>
<feature type="transmembrane region" description="Helical" evidence="6">
    <location>
        <begin position="220"/>
        <end position="242"/>
    </location>
</feature>
<feature type="transmembrane region" description="Helical" evidence="6">
    <location>
        <begin position="87"/>
        <end position="109"/>
    </location>
</feature>
<feature type="transmembrane region" description="Helical" evidence="6">
    <location>
        <begin position="254"/>
        <end position="273"/>
    </location>
</feature>
<dbReference type="Proteomes" id="UP001319200">
    <property type="component" value="Unassembled WGS sequence"/>
</dbReference>